<comment type="function">
    <text evidence="6">With S5 and S12 plays an important role in translational accuracy.</text>
</comment>
<dbReference type="InterPro" id="IPR036986">
    <property type="entry name" value="S4_RNA-bd_sf"/>
</dbReference>
<dbReference type="CDD" id="cd00165">
    <property type="entry name" value="S4"/>
    <property type="match status" value="1"/>
</dbReference>
<dbReference type="GO" id="GO:0003735">
    <property type="term" value="F:structural constituent of ribosome"/>
    <property type="evidence" value="ECO:0007669"/>
    <property type="project" value="InterPro"/>
</dbReference>
<dbReference type="NCBIfam" id="NF003139">
    <property type="entry name" value="PRK04051.1"/>
    <property type="match status" value="1"/>
</dbReference>
<keyword evidence="5 6" id="KW-0687">Ribonucleoprotein</keyword>
<dbReference type="EMBL" id="DUFG01000017">
    <property type="protein sequence ID" value="HIH08353.1"/>
    <property type="molecule type" value="Genomic_DNA"/>
</dbReference>
<dbReference type="SMART" id="SM01390">
    <property type="entry name" value="Ribosomal_S4"/>
    <property type="match status" value="1"/>
</dbReference>
<dbReference type="HAMAP" id="MF_01306_A">
    <property type="entry name" value="Ribosomal_uS4_A"/>
    <property type="match status" value="1"/>
</dbReference>
<dbReference type="NCBIfam" id="TIGR01018">
    <property type="entry name" value="uS4_arch"/>
    <property type="match status" value="1"/>
</dbReference>
<organism evidence="10 12">
    <name type="scientific">Candidatus Iainarchaeum sp</name>
    <dbReference type="NCBI Taxonomy" id="3101447"/>
    <lineage>
        <taxon>Archaea</taxon>
        <taxon>Candidatus Iainarchaeota</taxon>
        <taxon>Candidatus Iainarchaeia</taxon>
        <taxon>Candidatus Iainarchaeales</taxon>
        <taxon>Candidatus Iainarchaeaceae</taxon>
        <taxon>Candidatus Iainarchaeum</taxon>
    </lineage>
</organism>
<evidence type="ECO:0000313" key="11">
    <source>
        <dbReference type="EMBL" id="MBS3059716.1"/>
    </source>
</evidence>
<evidence type="ECO:0000313" key="12">
    <source>
        <dbReference type="Proteomes" id="UP000577419"/>
    </source>
</evidence>
<evidence type="ECO:0000259" key="9">
    <source>
        <dbReference type="SMART" id="SM01390"/>
    </source>
</evidence>
<dbReference type="GO" id="GO:0042274">
    <property type="term" value="P:ribosomal small subunit biogenesis"/>
    <property type="evidence" value="ECO:0007669"/>
    <property type="project" value="TreeGrafter"/>
</dbReference>
<proteinExistence type="inferred from homology"/>
<dbReference type="SMART" id="SM00363">
    <property type="entry name" value="S4"/>
    <property type="match status" value="1"/>
</dbReference>
<dbReference type="PROSITE" id="PS50889">
    <property type="entry name" value="S4"/>
    <property type="match status" value="1"/>
</dbReference>
<dbReference type="EMBL" id="JAGVWF010000070">
    <property type="protein sequence ID" value="MBS3059716.1"/>
    <property type="molecule type" value="Genomic_DNA"/>
</dbReference>
<dbReference type="PANTHER" id="PTHR11831:SF5">
    <property type="entry name" value="40S RIBOSOMAL PROTEIN S9"/>
    <property type="match status" value="1"/>
</dbReference>
<evidence type="ECO:0000256" key="2">
    <source>
        <dbReference type="ARBA" id="ARBA00022730"/>
    </source>
</evidence>
<reference evidence="11" key="3">
    <citation type="submission" date="2021-05" db="EMBL/GenBank/DDBJ databases">
        <title>Protein family content uncovers lineage relationships and bacterial pathway maintenance mechanisms in DPANN archaea.</title>
        <authorList>
            <person name="Castelle C.J."/>
            <person name="Meheust R."/>
            <person name="Jaffe A.L."/>
            <person name="Seitz K."/>
            <person name="Gong X."/>
            <person name="Baker B.J."/>
            <person name="Banfield J.F."/>
        </authorList>
    </citation>
    <scope>NUCLEOTIDE SEQUENCE</scope>
    <source>
        <strain evidence="11">RIFCSPHIGHO2_01_FULL_GW2011_AR10_43_9</strain>
    </source>
</reference>
<dbReference type="InterPro" id="IPR001912">
    <property type="entry name" value="Ribosomal_uS4_N"/>
</dbReference>
<evidence type="ECO:0000256" key="6">
    <source>
        <dbReference type="HAMAP-Rule" id="MF_01306"/>
    </source>
</evidence>
<feature type="compositionally biased region" description="Basic residues" evidence="7">
    <location>
        <begin position="1"/>
        <end position="19"/>
    </location>
</feature>
<evidence type="ECO:0000313" key="10">
    <source>
        <dbReference type="EMBL" id="HIH08353.1"/>
    </source>
</evidence>
<dbReference type="Proteomes" id="UP000577419">
    <property type="component" value="Unassembled WGS sequence"/>
</dbReference>
<dbReference type="PROSITE" id="PS00632">
    <property type="entry name" value="RIBOSOMAL_S4"/>
    <property type="match status" value="1"/>
</dbReference>
<keyword evidence="2 6" id="KW-0699">rRNA-binding</keyword>
<keyword evidence="3 6" id="KW-0694">RNA-binding</keyword>
<dbReference type="InterPro" id="IPR005710">
    <property type="entry name" value="Ribosomal_uS4_euk/arc"/>
</dbReference>
<dbReference type="Pfam" id="PF01479">
    <property type="entry name" value="S4"/>
    <property type="match status" value="1"/>
</dbReference>
<dbReference type="GO" id="GO:0019843">
    <property type="term" value="F:rRNA binding"/>
    <property type="evidence" value="ECO:0007669"/>
    <property type="project" value="UniProtKB-UniRule"/>
</dbReference>
<name>A0A7J4IS55_9ARCH</name>
<dbReference type="InterPro" id="IPR002942">
    <property type="entry name" value="S4_RNA-bd"/>
</dbReference>
<reference evidence="11" key="2">
    <citation type="submission" date="2021-03" db="EMBL/GenBank/DDBJ databases">
        <authorList>
            <person name="Jaffe A."/>
        </authorList>
    </citation>
    <scope>NUCLEOTIDE SEQUENCE</scope>
    <source>
        <strain evidence="11">RIFCSPHIGHO2_01_FULL_GW2011_AR10_43_9</strain>
    </source>
</reference>
<dbReference type="AlphaFoldDB" id="A0A7J4IS55"/>
<gene>
    <name evidence="6" type="primary">rps4</name>
    <name evidence="10" type="ORF">HA237_03210</name>
    <name evidence="11" type="ORF">J4224_04820</name>
</gene>
<evidence type="ECO:0000256" key="1">
    <source>
        <dbReference type="ARBA" id="ARBA00007465"/>
    </source>
</evidence>
<comment type="subunit">
    <text evidence="6">Part of the 30S ribosomal subunit. Contacts protein S5. The interaction surface between S4 and S5 is involved in control of translational fidelity.</text>
</comment>
<feature type="domain" description="Small ribosomal subunit protein uS4 N-terminal" evidence="9">
    <location>
        <begin position="5"/>
        <end position="102"/>
    </location>
</feature>
<comment type="function">
    <text evidence="6">One of the primary rRNA binding proteins, it binds directly to 16S rRNA where it nucleates assembly of the body of the 30S subunit.</text>
</comment>
<keyword evidence="4 6" id="KW-0689">Ribosomal protein</keyword>
<evidence type="ECO:0000259" key="8">
    <source>
        <dbReference type="SMART" id="SM00363"/>
    </source>
</evidence>
<dbReference type="GO" id="GO:0015935">
    <property type="term" value="C:small ribosomal subunit"/>
    <property type="evidence" value="ECO:0007669"/>
    <property type="project" value="InterPro"/>
</dbReference>
<dbReference type="GO" id="GO:0006412">
    <property type="term" value="P:translation"/>
    <property type="evidence" value="ECO:0007669"/>
    <property type="project" value="UniProtKB-UniRule"/>
</dbReference>
<comment type="similarity">
    <text evidence="1 6">Belongs to the universal ribosomal protein uS4 family.</text>
</comment>
<dbReference type="Gene3D" id="3.10.290.10">
    <property type="entry name" value="RNA-binding S4 domain"/>
    <property type="match status" value="1"/>
</dbReference>
<dbReference type="InterPro" id="IPR018079">
    <property type="entry name" value="Ribosomal_uS4_CS"/>
</dbReference>
<dbReference type="InterPro" id="IPR022802">
    <property type="entry name" value="Ribosomal_uS4_arc"/>
</dbReference>
<dbReference type="InterPro" id="IPR022801">
    <property type="entry name" value="Ribosomal_uS4"/>
</dbReference>
<feature type="domain" description="RNA-binding S4" evidence="8">
    <location>
        <begin position="103"/>
        <end position="169"/>
    </location>
</feature>
<evidence type="ECO:0000256" key="4">
    <source>
        <dbReference type="ARBA" id="ARBA00022980"/>
    </source>
</evidence>
<reference evidence="12" key="1">
    <citation type="journal article" date="2020" name="bioRxiv">
        <title>A rank-normalized archaeal taxonomy based on genome phylogeny resolves widespread incomplete and uneven classifications.</title>
        <authorList>
            <person name="Rinke C."/>
            <person name="Chuvochina M."/>
            <person name="Mussig A.J."/>
            <person name="Chaumeil P.-A."/>
            <person name="Waite D.W."/>
            <person name="Whitman W.B."/>
            <person name="Parks D.H."/>
            <person name="Hugenholtz P."/>
        </authorList>
    </citation>
    <scope>NUCLEOTIDE SEQUENCE [LARGE SCALE GENOMIC DNA]</scope>
</reference>
<sequence length="205" mass="23716">MGDTRKPRKQFQQPRKRWDKSRLEKEKKIIETFGLKNKRELRRIETTLRKKKNSAKGILALPVEDRAKRENELIESLKRIGVLSGSSTSDDVLTLSVEELLERRLQTVVYRKNLAKTVTQARQFITHGHIAVNERKVTAPSYIVLKSETDKVNYYGKPLQLEPPKAERKEELKKAFEEVAVKAARTKTAKPELEETALPEIKEEV</sequence>
<comment type="caution">
    <text evidence="10">The sequence shown here is derived from an EMBL/GenBank/DDBJ whole genome shotgun (WGS) entry which is preliminary data.</text>
</comment>
<evidence type="ECO:0000256" key="5">
    <source>
        <dbReference type="ARBA" id="ARBA00023274"/>
    </source>
</evidence>
<dbReference type="PANTHER" id="PTHR11831">
    <property type="entry name" value="30S 40S RIBOSOMAL PROTEIN"/>
    <property type="match status" value="1"/>
</dbReference>
<dbReference type="SUPFAM" id="SSF55174">
    <property type="entry name" value="Alpha-L RNA-binding motif"/>
    <property type="match status" value="1"/>
</dbReference>
<evidence type="ECO:0000256" key="3">
    <source>
        <dbReference type="ARBA" id="ARBA00022884"/>
    </source>
</evidence>
<dbReference type="Proteomes" id="UP000683213">
    <property type="component" value="Unassembled WGS sequence"/>
</dbReference>
<evidence type="ECO:0000256" key="7">
    <source>
        <dbReference type="SAM" id="MobiDB-lite"/>
    </source>
</evidence>
<feature type="region of interest" description="Disordered" evidence="7">
    <location>
        <begin position="1"/>
        <end position="20"/>
    </location>
</feature>
<accession>A0A7J4IS55</accession>
<protein>
    <recommendedName>
        <fullName evidence="6">Small ribosomal subunit protein uS4</fullName>
    </recommendedName>
</protein>